<reference evidence="2 3" key="1">
    <citation type="submission" date="2018-09" db="EMBL/GenBank/DDBJ databases">
        <title>Draft genome sequence of Rhodopseudomonas palustris 2.1.18.</title>
        <authorList>
            <person name="Robertson S.L."/>
            <person name="Meyer T.E."/>
            <person name="Kyndt J.A."/>
        </authorList>
    </citation>
    <scope>NUCLEOTIDE SEQUENCE [LARGE SCALE GENOMIC DNA]</scope>
    <source>
        <strain evidence="2 3">2.1.18</strain>
    </source>
</reference>
<name>A0A418VNB0_RHOPL</name>
<accession>A0A418VNB0</accession>
<keyword evidence="1" id="KW-0472">Membrane</keyword>
<evidence type="ECO:0000313" key="3">
    <source>
        <dbReference type="Proteomes" id="UP000285523"/>
    </source>
</evidence>
<dbReference type="Proteomes" id="UP000285523">
    <property type="component" value="Unassembled WGS sequence"/>
</dbReference>
<sequence>MPIHDPRTRRLSPKAVTRTLALAGHGLMGVAIGLAFALLTTRSDAYGIRPALLALDPSGFRLTDFTVTCALAFGVVTTITGLALTLGEEN</sequence>
<comment type="caution">
    <text evidence="2">The sequence shown here is derived from an EMBL/GenBank/DDBJ whole genome shotgun (WGS) entry which is preliminary data.</text>
</comment>
<keyword evidence="1" id="KW-1133">Transmembrane helix</keyword>
<dbReference type="OrthoDB" id="8141485at2"/>
<keyword evidence="1" id="KW-0812">Transmembrane</keyword>
<evidence type="ECO:0000256" key="1">
    <source>
        <dbReference type="SAM" id="Phobius"/>
    </source>
</evidence>
<organism evidence="2 3">
    <name type="scientific">Rhodopseudomonas palustris</name>
    <dbReference type="NCBI Taxonomy" id="1076"/>
    <lineage>
        <taxon>Bacteria</taxon>
        <taxon>Pseudomonadati</taxon>
        <taxon>Pseudomonadota</taxon>
        <taxon>Alphaproteobacteria</taxon>
        <taxon>Hyphomicrobiales</taxon>
        <taxon>Nitrobacteraceae</taxon>
        <taxon>Rhodopseudomonas</taxon>
    </lineage>
</organism>
<dbReference type="RefSeq" id="WP_119854889.1">
    <property type="nucleotide sequence ID" value="NZ_QYYD01000002.1"/>
</dbReference>
<protein>
    <submittedName>
        <fullName evidence="2">Uncharacterized protein</fullName>
    </submittedName>
</protein>
<proteinExistence type="predicted"/>
<evidence type="ECO:0000313" key="2">
    <source>
        <dbReference type="EMBL" id="RJF77720.1"/>
    </source>
</evidence>
<feature type="transmembrane region" description="Helical" evidence="1">
    <location>
        <begin position="20"/>
        <end position="39"/>
    </location>
</feature>
<dbReference type="AlphaFoldDB" id="A0A418VNB0"/>
<feature type="transmembrane region" description="Helical" evidence="1">
    <location>
        <begin position="65"/>
        <end position="86"/>
    </location>
</feature>
<gene>
    <name evidence="2" type="ORF">D4Q52_02075</name>
</gene>
<dbReference type="EMBL" id="QYYD01000002">
    <property type="protein sequence ID" value="RJF77720.1"/>
    <property type="molecule type" value="Genomic_DNA"/>
</dbReference>